<gene>
    <name evidence="1" type="ORF">M8523_00470</name>
</gene>
<reference evidence="1" key="1">
    <citation type="submission" date="2022-05" db="EMBL/GenBank/DDBJ databases">
        <authorList>
            <person name="Pankratov T."/>
        </authorList>
    </citation>
    <scope>NUCLEOTIDE SEQUENCE</scope>
    <source>
        <strain evidence="1">BP6-180914</strain>
    </source>
</reference>
<protein>
    <submittedName>
        <fullName evidence="1">CpaD family pilus assembly protein</fullName>
    </submittedName>
</protein>
<sequence length="262" mass="27668">MTAPIEIAPMSAPASLRGSAVARPLALLLVLAGTLASAGCSSPVDRAVATMPVSEDYRLRHPVVLANAPQRLDIFFVGPTGQLDVPQARQLEAFARSYLAEGQSGLQIAIPEGAVDHAAAERTLTAVRRALLQIGVKGRVSLSAYPVRDPAIASPLHLSYAALQARPTTRCGEWPDDLGSGATLATWNNSSYYNFGCANQQTLAAQIADPRDLVKPRALDPTDVQLRTRAIQSLRGTSTVTGVDPSTIWTNNPIPIGPAGQF</sequence>
<evidence type="ECO:0000313" key="1">
    <source>
        <dbReference type="EMBL" id="MCW6506492.1"/>
    </source>
</evidence>
<dbReference type="NCBIfam" id="TIGR02522">
    <property type="entry name" value="pilus_cpaD"/>
    <property type="match status" value="1"/>
</dbReference>
<dbReference type="Proteomes" id="UP001165667">
    <property type="component" value="Unassembled WGS sequence"/>
</dbReference>
<organism evidence="1 2">
    <name type="scientific">Lichenifustis flavocetrariae</name>
    <dbReference type="NCBI Taxonomy" id="2949735"/>
    <lineage>
        <taxon>Bacteria</taxon>
        <taxon>Pseudomonadati</taxon>
        <taxon>Pseudomonadota</taxon>
        <taxon>Alphaproteobacteria</taxon>
        <taxon>Hyphomicrobiales</taxon>
        <taxon>Lichenihabitantaceae</taxon>
        <taxon>Lichenifustis</taxon>
    </lineage>
</organism>
<dbReference type="InterPro" id="IPR019027">
    <property type="entry name" value="Pilus_biogenesis_CpaD-related"/>
</dbReference>
<dbReference type="InterPro" id="IPR013361">
    <property type="entry name" value="Pilus_CpaD"/>
</dbReference>
<dbReference type="RefSeq" id="WP_282582855.1">
    <property type="nucleotide sequence ID" value="NZ_JAMOIM010000001.1"/>
</dbReference>
<evidence type="ECO:0000313" key="2">
    <source>
        <dbReference type="Proteomes" id="UP001165667"/>
    </source>
</evidence>
<dbReference type="AlphaFoldDB" id="A0AA41YZD7"/>
<dbReference type="EMBL" id="JAMOIM010000001">
    <property type="protein sequence ID" value="MCW6506492.1"/>
    <property type="molecule type" value="Genomic_DNA"/>
</dbReference>
<proteinExistence type="predicted"/>
<dbReference type="Pfam" id="PF09476">
    <property type="entry name" value="Pilus_CpaD"/>
    <property type="match status" value="1"/>
</dbReference>
<keyword evidence="2" id="KW-1185">Reference proteome</keyword>
<name>A0AA41YZD7_9HYPH</name>
<accession>A0AA41YZD7</accession>
<comment type="caution">
    <text evidence="1">The sequence shown here is derived from an EMBL/GenBank/DDBJ whole genome shotgun (WGS) entry which is preliminary data.</text>
</comment>